<sequence length="66" mass="7743">MMSETHQDEIFKKSRLEHLTHFSDVVGASHSDRYTMWAEGTYATEGMKQLAEWGDTTKYEEEIKDK</sequence>
<dbReference type="PANTHER" id="PTHR11311:SF16">
    <property type="entry name" value="SPONDIN-1"/>
    <property type="match status" value="1"/>
</dbReference>
<evidence type="ECO:0000313" key="2">
    <source>
        <dbReference type="Proteomes" id="UP000887565"/>
    </source>
</evidence>
<proteinExistence type="predicted"/>
<dbReference type="InterPro" id="IPR038678">
    <property type="entry name" value="Spondin_N_sf"/>
</dbReference>
<dbReference type="PROSITE" id="PS51020">
    <property type="entry name" value="SPONDIN"/>
    <property type="match status" value="1"/>
</dbReference>
<dbReference type="InterPro" id="IPR009465">
    <property type="entry name" value="Spondin_N"/>
</dbReference>
<dbReference type="Pfam" id="PF06468">
    <property type="entry name" value="Spond_N"/>
    <property type="match status" value="1"/>
</dbReference>
<dbReference type="InterPro" id="IPR051418">
    <property type="entry name" value="Spondin/Thrombospondin_T1"/>
</dbReference>
<dbReference type="PANTHER" id="PTHR11311">
    <property type="entry name" value="SPONDIN"/>
    <property type="match status" value="1"/>
</dbReference>
<name>A0A915I7Z7_ROMCU</name>
<evidence type="ECO:0000259" key="1">
    <source>
        <dbReference type="PROSITE" id="PS51020"/>
    </source>
</evidence>
<keyword evidence="2" id="KW-1185">Reference proteome</keyword>
<reference evidence="3" key="1">
    <citation type="submission" date="2022-11" db="UniProtKB">
        <authorList>
            <consortium name="WormBaseParasite"/>
        </authorList>
    </citation>
    <scope>IDENTIFICATION</scope>
</reference>
<feature type="domain" description="Spondin" evidence="1">
    <location>
        <begin position="1"/>
        <end position="66"/>
    </location>
</feature>
<organism evidence="2 3">
    <name type="scientific">Romanomermis culicivorax</name>
    <name type="common">Nematode worm</name>
    <dbReference type="NCBI Taxonomy" id="13658"/>
    <lineage>
        <taxon>Eukaryota</taxon>
        <taxon>Metazoa</taxon>
        <taxon>Ecdysozoa</taxon>
        <taxon>Nematoda</taxon>
        <taxon>Enoplea</taxon>
        <taxon>Dorylaimia</taxon>
        <taxon>Mermithida</taxon>
        <taxon>Mermithoidea</taxon>
        <taxon>Mermithidae</taxon>
        <taxon>Romanomermis</taxon>
    </lineage>
</organism>
<accession>A0A915I7Z7</accession>
<dbReference type="GO" id="GO:0031012">
    <property type="term" value="C:extracellular matrix"/>
    <property type="evidence" value="ECO:0007669"/>
    <property type="project" value="TreeGrafter"/>
</dbReference>
<protein>
    <submittedName>
        <fullName evidence="3">Spondin domain-containing protein</fullName>
    </submittedName>
</protein>
<dbReference type="WBParaSite" id="nRc.2.0.1.t09986-RA">
    <property type="protein sequence ID" value="nRc.2.0.1.t09986-RA"/>
    <property type="gene ID" value="nRc.2.0.1.g09986"/>
</dbReference>
<evidence type="ECO:0000313" key="3">
    <source>
        <dbReference type="WBParaSite" id="nRc.2.0.1.t09986-RA"/>
    </source>
</evidence>
<dbReference type="Gene3D" id="2.60.40.2130">
    <property type="entry name" value="F-spondin domain"/>
    <property type="match status" value="1"/>
</dbReference>
<dbReference type="Proteomes" id="UP000887565">
    <property type="component" value="Unplaced"/>
</dbReference>
<dbReference type="AlphaFoldDB" id="A0A915I7Z7"/>
<dbReference type="GO" id="GO:0007155">
    <property type="term" value="P:cell adhesion"/>
    <property type="evidence" value="ECO:0007669"/>
    <property type="project" value="TreeGrafter"/>
</dbReference>